<reference evidence="13 14" key="1">
    <citation type="submission" date="2023-01" db="EMBL/GenBank/DDBJ databases">
        <title>Cultivation and genomic characterization of new, ubiquitous marine nitrite-oxidizing bacteria from the Nitrospirales.</title>
        <authorList>
            <person name="Mueller A.J."/>
            <person name="Daebeler A."/>
            <person name="Herbold C.W."/>
            <person name="Kirkegaard R.H."/>
            <person name="Daims H."/>
        </authorList>
    </citation>
    <scope>NUCLEOTIDE SEQUENCE [LARGE SCALE GENOMIC DNA]</scope>
    <source>
        <strain evidence="13 14">VA</strain>
    </source>
</reference>
<dbReference type="EC" id="3.5.1.2" evidence="10"/>
<evidence type="ECO:0000256" key="7">
    <source>
        <dbReference type="ARBA" id="ARBA00023239"/>
    </source>
</evidence>
<dbReference type="NCBIfam" id="TIGR01855">
    <property type="entry name" value="IMP_synth_hisH"/>
    <property type="match status" value="1"/>
</dbReference>
<feature type="active site" description="Nucleophile" evidence="10 11">
    <location>
        <position position="79"/>
    </location>
</feature>
<dbReference type="CDD" id="cd01748">
    <property type="entry name" value="GATase1_IGP_Synthase"/>
    <property type="match status" value="1"/>
</dbReference>
<keyword evidence="10" id="KW-0963">Cytoplasm</keyword>
<keyword evidence="4 10" id="KW-0378">Hydrolase</keyword>
<sequence>MIAIIDYGMGNLRSVQKGFECVGHEAVVTRDLPVINQASHVVLPGVGAFGDCMDNLARFELMDVIYRSIASGKPFLGICLGYQLLFSESEEFGYHQGLGILAGKVKAIPRPSNEGETSLKIPHMGWNTIQVNTVAPPLRGIASDSYVYFVHSYYVEPTDCALVSTQTDYGISFASSVWKDNVFATQWHPEKSQAVGLQVLKNFGDWQ</sequence>
<evidence type="ECO:0000259" key="12">
    <source>
        <dbReference type="Pfam" id="PF00117"/>
    </source>
</evidence>
<keyword evidence="6 10" id="KW-0368">Histidine biosynthesis</keyword>
<dbReference type="KEGG" id="nall:PP769_07485"/>
<keyword evidence="7 10" id="KW-0456">Lyase</keyword>
<feature type="active site" evidence="10 11">
    <location>
        <position position="190"/>
    </location>
</feature>
<comment type="function">
    <text evidence="10">IGPS catalyzes the conversion of PRFAR and glutamine to IGP, AICAR and glutamate. The HisH subunit catalyzes the hydrolysis of glutamine to glutamate and ammonia as part of the synthesis of IGP and AICAR. The resulting ammonia molecule is channeled to the active site of HisF.</text>
</comment>
<dbReference type="SUPFAM" id="SSF52317">
    <property type="entry name" value="Class I glutamine amidotransferase-like"/>
    <property type="match status" value="1"/>
</dbReference>
<keyword evidence="14" id="KW-1185">Reference proteome</keyword>
<evidence type="ECO:0000256" key="2">
    <source>
        <dbReference type="ARBA" id="ARBA00011152"/>
    </source>
</evidence>
<evidence type="ECO:0000256" key="4">
    <source>
        <dbReference type="ARBA" id="ARBA00022801"/>
    </source>
</evidence>
<feature type="domain" description="Glutamine amidotransferase" evidence="12">
    <location>
        <begin position="4"/>
        <end position="203"/>
    </location>
</feature>
<evidence type="ECO:0000256" key="1">
    <source>
        <dbReference type="ARBA" id="ARBA00005091"/>
    </source>
</evidence>
<comment type="subcellular location">
    <subcellularLocation>
        <location evidence="10">Cytoplasm</location>
    </subcellularLocation>
</comment>
<feature type="active site" evidence="10 11">
    <location>
        <position position="188"/>
    </location>
</feature>
<dbReference type="EC" id="4.3.2.10" evidence="10"/>
<dbReference type="InterPro" id="IPR010139">
    <property type="entry name" value="Imidazole-glycPsynth_HisH"/>
</dbReference>
<comment type="pathway">
    <text evidence="1 10">Amino-acid biosynthesis; L-histidine biosynthesis; L-histidine from 5-phospho-alpha-D-ribose 1-diphosphate: step 5/9.</text>
</comment>
<dbReference type="PANTHER" id="PTHR42701:SF1">
    <property type="entry name" value="IMIDAZOLE GLYCEROL PHOSPHATE SYNTHASE SUBUNIT HISH"/>
    <property type="match status" value="1"/>
</dbReference>
<dbReference type="GO" id="GO:0000107">
    <property type="term" value="F:imidazoleglycerol-phosphate synthase activity"/>
    <property type="evidence" value="ECO:0007669"/>
    <property type="project" value="UniProtKB-UniRule"/>
</dbReference>
<evidence type="ECO:0000256" key="5">
    <source>
        <dbReference type="ARBA" id="ARBA00022962"/>
    </source>
</evidence>
<evidence type="ECO:0000256" key="9">
    <source>
        <dbReference type="ARBA" id="ARBA00049534"/>
    </source>
</evidence>
<comment type="catalytic activity">
    <reaction evidence="9 10">
        <text>L-glutamine + H2O = L-glutamate + NH4(+)</text>
        <dbReference type="Rhea" id="RHEA:15889"/>
        <dbReference type="ChEBI" id="CHEBI:15377"/>
        <dbReference type="ChEBI" id="CHEBI:28938"/>
        <dbReference type="ChEBI" id="CHEBI:29985"/>
        <dbReference type="ChEBI" id="CHEBI:58359"/>
        <dbReference type="EC" id="3.5.1.2"/>
    </reaction>
</comment>
<dbReference type="Gene3D" id="3.40.50.880">
    <property type="match status" value="1"/>
</dbReference>
<dbReference type="GO" id="GO:0004359">
    <property type="term" value="F:glutaminase activity"/>
    <property type="evidence" value="ECO:0007669"/>
    <property type="project" value="UniProtKB-EC"/>
</dbReference>
<evidence type="ECO:0000313" key="14">
    <source>
        <dbReference type="Proteomes" id="UP001302719"/>
    </source>
</evidence>
<dbReference type="RefSeq" id="WP_312646367.1">
    <property type="nucleotide sequence ID" value="NZ_CP116967.1"/>
</dbReference>
<proteinExistence type="inferred from homology"/>
<comment type="subunit">
    <text evidence="2 10">Heterodimer of HisH and HisF.</text>
</comment>
<dbReference type="GO" id="GO:0016829">
    <property type="term" value="F:lyase activity"/>
    <property type="evidence" value="ECO:0007669"/>
    <property type="project" value="UniProtKB-KW"/>
</dbReference>
<dbReference type="InterPro" id="IPR017926">
    <property type="entry name" value="GATASE"/>
</dbReference>
<dbReference type="AlphaFoldDB" id="A0AA96GG00"/>
<dbReference type="Pfam" id="PF00117">
    <property type="entry name" value="GATase"/>
    <property type="match status" value="1"/>
</dbReference>
<evidence type="ECO:0000313" key="13">
    <source>
        <dbReference type="EMBL" id="WNM59590.1"/>
    </source>
</evidence>
<dbReference type="HAMAP" id="MF_00278">
    <property type="entry name" value="HisH"/>
    <property type="match status" value="1"/>
</dbReference>
<protein>
    <recommendedName>
        <fullName evidence="10">Imidazole glycerol phosphate synthase subunit HisH</fullName>
        <ecNumber evidence="10">4.3.2.10</ecNumber>
    </recommendedName>
    <alternativeName>
        <fullName evidence="10">IGP synthase glutaminase subunit</fullName>
        <ecNumber evidence="10">3.5.1.2</ecNumber>
    </alternativeName>
    <alternativeName>
        <fullName evidence="10">IGP synthase subunit HisH</fullName>
    </alternativeName>
    <alternativeName>
        <fullName evidence="10">ImGP synthase subunit HisH</fullName>
        <shortName evidence="10">IGPS subunit HisH</shortName>
    </alternativeName>
</protein>
<evidence type="ECO:0000256" key="3">
    <source>
        <dbReference type="ARBA" id="ARBA00022605"/>
    </source>
</evidence>
<evidence type="ECO:0000256" key="11">
    <source>
        <dbReference type="PIRSR" id="PIRSR000495-1"/>
    </source>
</evidence>
<dbReference type="InterPro" id="IPR029062">
    <property type="entry name" value="Class_I_gatase-like"/>
</dbReference>
<dbReference type="EMBL" id="CP116967">
    <property type="protein sequence ID" value="WNM59590.1"/>
    <property type="molecule type" value="Genomic_DNA"/>
</dbReference>
<evidence type="ECO:0000256" key="10">
    <source>
        <dbReference type="HAMAP-Rule" id="MF_00278"/>
    </source>
</evidence>
<gene>
    <name evidence="10 13" type="primary">hisH</name>
    <name evidence="13" type="ORF">PP769_07485</name>
</gene>
<keyword evidence="3 10" id="KW-0028">Amino-acid biosynthesis</keyword>
<dbReference type="PROSITE" id="PS51273">
    <property type="entry name" value="GATASE_TYPE_1"/>
    <property type="match status" value="1"/>
</dbReference>
<organism evidence="13 14">
    <name type="scientific">Candidatus Nitrospira allomarina</name>
    <dbReference type="NCBI Taxonomy" id="3020900"/>
    <lineage>
        <taxon>Bacteria</taxon>
        <taxon>Pseudomonadati</taxon>
        <taxon>Nitrospirota</taxon>
        <taxon>Nitrospiria</taxon>
        <taxon>Nitrospirales</taxon>
        <taxon>Nitrospiraceae</taxon>
        <taxon>Nitrospira</taxon>
    </lineage>
</organism>
<dbReference type="GO" id="GO:0005737">
    <property type="term" value="C:cytoplasm"/>
    <property type="evidence" value="ECO:0007669"/>
    <property type="project" value="UniProtKB-SubCell"/>
</dbReference>
<dbReference type="PIRSF" id="PIRSF000495">
    <property type="entry name" value="Amidotransf_hisH"/>
    <property type="match status" value="1"/>
</dbReference>
<dbReference type="PANTHER" id="PTHR42701">
    <property type="entry name" value="IMIDAZOLE GLYCEROL PHOSPHATE SYNTHASE SUBUNIT HISH"/>
    <property type="match status" value="1"/>
</dbReference>
<evidence type="ECO:0000256" key="6">
    <source>
        <dbReference type="ARBA" id="ARBA00023102"/>
    </source>
</evidence>
<comment type="catalytic activity">
    <reaction evidence="8 10">
        <text>5-[(5-phospho-1-deoxy-D-ribulos-1-ylimino)methylamino]-1-(5-phospho-beta-D-ribosyl)imidazole-4-carboxamide + L-glutamine = D-erythro-1-(imidazol-4-yl)glycerol 3-phosphate + 5-amino-1-(5-phospho-beta-D-ribosyl)imidazole-4-carboxamide + L-glutamate + H(+)</text>
        <dbReference type="Rhea" id="RHEA:24793"/>
        <dbReference type="ChEBI" id="CHEBI:15378"/>
        <dbReference type="ChEBI" id="CHEBI:29985"/>
        <dbReference type="ChEBI" id="CHEBI:58278"/>
        <dbReference type="ChEBI" id="CHEBI:58359"/>
        <dbReference type="ChEBI" id="CHEBI:58475"/>
        <dbReference type="ChEBI" id="CHEBI:58525"/>
        <dbReference type="EC" id="4.3.2.10"/>
    </reaction>
</comment>
<name>A0AA96GG00_9BACT</name>
<dbReference type="GO" id="GO:0000105">
    <property type="term" value="P:L-histidine biosynthetic process"/>
    <property type="evidence" value="ECO:0007669"/>
    <property type="project" value="UniProtKB-UniRule"/>
</dbReference>
<dbReference type="Proteomes" id="UP001302719">
    <property type="component" value="Chromosome"/>
</dbReference>
<keyword evidence="5 10" id="KW-0315">Glutamine amidotransferase</keyword>
<evidence type="ECO:0000256" key="8">
    <source>
        <dbReference type="ARBA" id="ARBA00047838"/>
    </source>
</evidence>
<accession>A0AA96GG00</accession>